<keyword evidence="4" id="KW-1185">Reference proteome</keyword>
<dbReference type="Pfam" id="PF25202">
    <property type="entry name" value="DUF7834"/>
    <property type="match status" value="1"/>
</dbReference>
<sequence length="446" mass="52699">MSNPAPRIVDIREFLKTPNLKIPDYQRPYKWTDKNVNQLIDDIQCHTDKSAYRLGTVVIHQETVDNLTALNIVDGQQRTITLLLIVMALIRNQKLEKIKGLADYQTNLSALEFSNDITIANIQNNYRVIERRINEFDEATILFFFNKCQLVQVTLNEISEAFQFFDSQNARGKDLEPHDLLKAYHLREMNSSSTEAERKQVVEKWEEMDTENLSKLFAQYLFRIRNWSKGASARYFSKNDVDVFKGVSPEVTEDYPFTKMYRIAHYYTEEYNQSMHRNIQQKNFTFPFQLDQTIINGKRFFEMIGYYDGLIKHIKEKQLSSTILTMKNSQGYYRTGDKYVRNLFYCGLIYYIDKFGEKELDKAIDKIFIWAFTLRLKLYSVGIDSVDNYALNRAHSRVQLFKCIREAIRPNEILNIKLEVLTEKKSTKTDTIEAFFKEQKYYEPKS</sequence>
<feature type="domain" description="DUF7834" evidence="2">
    <location>
        <begin position="197"/>
        <end position="429"/>
    </location>
</feature>
<dbReference type="RefSeq" id="WP_068705053.1">
    <property type="nucleotide sequence ID" value="NZ_BDCR01000004.1"/>
</dbReference>
<dbReference type="Proteomes" id="UP000076586">
    <property type="component" value="Unassembled WGS sequence"/>
</dbReference>
<evidence type="ECO:0000313" key="4">
    <source>
        <dbReference type="Proteomes" id="UP000076586"/>
    </source>
</evidence>
<accession>A0A171AFJ9</accession>
<dbReference type="InterPro" id="IPR004919">
    <property type="entry name" value="GmrSD_N"/>
</dbReference>
<gene>
    <name evidence="3" type="ORF">PJIAN_4188</name>
</gene>
<feature type="domain" description="GmrSD restriction endonucleases N-terminal" evidence="1">
    <location>
        <begin position="13"/>
        <end position="185"/>
    </location>
</feature>
<reference evidence="4" key="2">
    <citation type="journal article" date="2017" name="Genome Announc.">
        <title>Draft genome sequence of Paludibacter jiangxiensis NM7(T), a propionate-producing fermentative bacterium.</title>
        <authorList>
            <person name="Qiu Y.-L."/>
            <person name="Tourlousse D.M."/>
            <person name="Matsuura N."/>
            <person name="Ohashi A."/>
            <person name="Sekiguchi Y."/>
        </authorList>
    </citation>
    <scope>NUCLEOTIDE SEQUENCE [LARGE SCALE GENOMIC DNA]</scope>
    <source>
        <strain evidence="4">NM7</strain>
    </source>
</reference>
<dbReference type="InterPro" id="IPR057156">
    <property type="entry name" value="DUF7834"/>
</dbReference>
<dbReference type="AlphaFoldDB" id="A0A171AFJ9"/>
<reference evidence="4" key="1">
    <citation type="submission" date="2016-04" db="EMBL/GenBank/DDBJ databases">
        <title>Draft genome sequence of Paludibacter jiangxiensis strain NM7.</title>
        <authorList>
            <person name="Qiu Y."/>
            <person name="Matsuura N."/>
            <person name="Ohashi A."/>
            <person name="Tourlousse M.D."/>
            <person name="Sekiguchi Y."/>
        </authorList>
    </citation>
    <scope>NUCLEOTIDE SEQUENCE [LARGE SCALE GENOMIC DNA]</scope>
    <source>
        <strain evidence="4">NM7</strain>
    </source>
</reference>
<evidence type="ECO:0000259" key="2">
    <source>
        <dbReference type="Pfam" id="PF25202"/>
    </source>
</evidence>
<protein>
    <submittedName>
        <fullName evidence="3">Uncharacterized protein</fullName>
    </submittedName>
</protein>
<name>A0A171AFJ9_9BACT</name>
<organism evidence="3 4">
    <name type="scientific">Paludibacter jiangxiensis</name>
    <dbReference type="NCBI Taxonomy" id="681398"/>
    <lineage>
        <taxon>Bacteria</taxon>
        <taxon>Pseudomonadati</taxon>
        <taxon>Bacteroidota</taxon>
        <taxon>Bacteroidia</taxon>
        <taxon>Bacteroidales</taxon>
        <taxon>Paludibacteraceae</taxon>
        <taxon>Paludibacter</taxon>
    </lineage>
</organism>
<comment type="caution">
    <text evidence="3">The sequence shown here is derived from an EMBL/GenBank/DDBJ whole genome shotgun (WGS) entry which is preliminary data.</text>
</comment>
<evidence type="ECO:0000313" key="3">
    <source>
        <dbReference type="EMBL" id="GAT63649.1"/>
    </source>
</evidence>
<dbReference type="PANTHER" id="PTHR35149:SF2">
    <property type="entry name" value="DUF262 DOMAIN-CONTAINING PROTEIN"/>
    <property type="match status" value="1"/>
</dbReference>
<dbReference type="EMBL" id="BDCR01000004">
    <property type="protein sequence ID" value="GAT63649.1"/>
    <property type="molecule type" value="Genomic_DNA"/>
</dbReference>
<dbReference type="STRING" id="681398.PJIAN_4188"/>
<evidence type="ECO:0000259" key="1">
    <source>
        <dbReference type="Pfam" id="PF03235"/>
    </source>
</evidence>
<dbReference type="OrthoDB" id="9798761at2"/>
<proteinExistence type="predicted"/>
<dbReference type="PANTHER" id="PTHR35149">
    <property type="entry name" value="SLL5132 PROTEIN"/>
    <property type="match status" value="1"/>
</dbReference>
<dbReference type="Pfam" id="PF03235">
    <property type="entry name" value="GmrSD_N"/>
    <property type="match status" value="1"/>
</dbReference>